<dbReference type="Gene3D" id="3.40.50.2000">
    <property type="entry name" value="Glycogen Phosphorylase B"/>
    <property type="match status" value="1"/>
</dbReference>
<reference evidence="1" key="1">
    <citation type="submission" date="2021-01" db="EMBL/GenBank/DDBJ databases">
        <authorList>
            <person name="Corre E."/>
            <person name="Pelletier E."/>
            <person name="Niang G."/>
            <person name="Scheremetjew M."/>
            <person name="Finn R."/>
            <person name="Kale V."/>
            <person name="Holt S."/>
            <person name="Cochrane G."/>
            <person name="Meng A."/>
            <person name="Brown T."/>
            <person name="Cohen L."/>
        </authorList>
    </citation>
    <scope>NUCLEOTIDE SEQUENCE</scope>
    <source>
        <strain evidence="1">Clade-D-RCC1621</strain>
    </source>
</reference>
<gene>
    <name evidence="1" type="ORF">OMED0930_LOCUS109</name>
</gene>
<evidence type="ECO:0008006" key="2">
    <source>
        <dbReference type="Google" id="ProtNLM"/>
    </source>
</evidence>
<name>A0A7S0WDB8_9CHLO</name>
<accession>A0A7S0WDB8</accession>
<dbReference type="EMBL" id="HBFO01000176">
    <property type="protein sequence ID" value="CAD8809016.1"/>
    <property type="molecule type" value="Transcribed_RNA"/>
</dbReference>
<dbReference type="PANTHER" id="PTHR46656:SF3">
    <property type="entry name" value="PUTATIVE-RELATED"/>
    <property type="match status" value="1"/>
</dbReference>
<dbReference type="SUPFAM" id="SSF53756">
    <property type="entry name" value="UDP-Glycosyltransferase/glycogen phosphorylase"/>
    <property type="match status" value="2"/>
</dbReference>
<protein>
    <recommendedName>
        <fullName evidence="2">Glycosyl transferase family 1 domain-containing protein</fullName>
    </recommendedName>
</protein>
<sequence>MVDMDWHVTYIYYASDLPFSHTNELAAELRAHGIRVVGPCPQHEHFLRRFLVEENFDAIFENFWANLVLFSFNLNLNKIIHERGLDTKIVMVAHDEMSKRSKQEGDAENAANFAVLERFLRHSIDLIATVSGRMQLTLLEDRTEAACAKISSLRFTCDYAYGQKVSKERLKSDDDASSSWDARSGISFLAANNPANTNSLRFICQSISPTIDGEDVWVHVFGSVVLPSECDARGRVKHYGVIGEDDVETALSKSRWLVLPCLSSVGVSTKLVKALSVSTPVMSTALCTQNMPGGDDDDASTRFPVLVLELDKFSKQFTRYFNDKEVWMNLYVHSVPYYNDNFSKSAVQKNIFEISQQLGLRRMAFEVAKSSTKKPTVVLWDVSKESASSFSSLNNAKHTLNGNPDFVLEEPDERRCEDAAAVGDAAADIYVQWIWPVRLSRPKCCPKGKCTLIYVIAWEMGHLPKVWVDFFIRDVDVIWTLSEYNANMFLTAKMDENRVRILPLGVNCSLENKSTQLSQQLRALQSQIPESSSVFLYVGGALPRKALDVILKSWCEAFMRTANVVLIMKITYVHGGDDILNEIERLSRNSSTCAKLIVIREFIEDITSLYAIADVLVHPARAEGFGLTPLEALSHGLVVIYNEFGATSEFLSTEYAIRTESRKETCTVWPCRKQSFCVFPNKAKNQWDACEELQDKPFWFTPNTASLTANLLDAHQNLRTHRERAKFGKEIACEHFSWMAVGDAVERELNQARKIATSSSSLNSKHSSWHLSDGRYDNSAVAAAIGKWDWKRMQR</sequence>
<proteinExistence type="predicted"/>
<organism evidence="1">
    <name type="scientific">Ostreococcus mediterraneus</name>
    <dbReference type="NCBI Taxonomy" id="1486918"/>
    <lineage>
        <taxon>Eukaryota</taxon>
        <taxon>Viridiplantae</taxon>
        <taxon>Chlorophyta</taxon>
        <taxon>Mamiellophyceae</taxon>
        <taxon>Mamiellales</taxon>
        <taxon>Bathycoccaceae</taxon>
        <taxon>Ostreococcus</taxon>
    </lineage>
</organism>
<dbReference type="Pfam" id="PF13692">
    <property type="entry name" value="Glyco_trans_1_4"/>
    <property type="match status" value="1"/>
</dbReference>
<dbReference type="AlphaFoldDB" id="A0A7S0WDB8"/>
<dbReference type="CDD" id="cd03801">
    <property type="entry name" value="GT4_PimA-like"/>
    <property type="match status" value="1"/>
</dbReference>
<dbReference type="PANTHER" id="PTHR46656">
    <property type="entry name" value="PUTATIVE-RELATED"/>
    <property type="match status" value="1"/>
</dbReference>
<evidence type="ECO:0000313" key="1">
    <source>
        <dbReference type="EMBL" id="CAD8809016.1"/>
    </source>
</evidence>